<evidence type="ECO:0000256" key="1">
    <source>
        <dbReference type="ARBA" id="ARBA00004123"/>
    </source>
</evidence>
<accession>A0AAJ6VCK6</accession>
<protein>
    <submittedName>
        <fullName evidence="11">Uncharacterized protein LOC105140303 isoform X2</fullName>
    </submittedName>
</protein>
<evidence type="ECO:0000256" key="6">
    <source>
        <dbReference type="PROSITE-ProRule" id="PRU00146"/>
    </source>
</evidence>
<dbReference type="GO" id="GO:0008270">
    <property type="term" value="F:zinc ion binding"/>
    <property type="evidence" value="ECO:0007669"/>
    <property type="project" value="UniProtKB-KW"/>
</dbReference>
<name>A0AAJ6VCK6_POPEU</name>
<dbReference type="InterPro" id="IPR001965">
    <property type="entry name" value="Znf_PHD"/>
</dbReference>
<dbReference type="PANTHER" id="PTHR46508">
    <property type="entry name" value="PHD FINGER FAMILY PROTEIN"/>
    <property type="match status" value="1"/>
</dbReference>
<dbReference type="InterPro" id="IPR019787">
    <property type="entry name" value="Znf_PHD-finger"/>
</dbReference>
<dbReference type="PROSITE" id="PS50827">
    <property type="entry name" value="DDT"/>
    <property type="match status" value="1"/>
</dbReference>
<feature type="domain" description="DDT" evidence="9">
    <location>
        <begin position="423"/>
        <end position="483"/>
    </location>
</feature>
<dbReference type="InterPro" id="IPR056618">
    <property type="entry name" value="Chromo_PTM"/>
</dbReference>
<evidence type="ECO:0000256" key="5">
    <source>
        <dbReference type="ARBA" id="ARBA00023242"/>
    </source>
</evidence>
<evidence type="ECO:0000313" key="11">
    <source>
        <dbReference type="RefSeq" id="XP_011045385.1"/>
    </source>
</evidence>
<feature type="region of interest" description="Disordered" evidence="7">
    <location>
        <begin position="1103"/>
        <end position="1124"/>
    </location>
</feature>
<comment type="subcellular location">
    <subcellularLocation>
        <location evidence="1">Nucleus</location>
    </subcellularLocation>
</comment>
<keyword evidence="5" id="KW-0539">Nucleus</keyword>
<evidence type="ECO:0000259" key="8">
    <source>
        <dbReference type="PROSITE" id="PS50016"/>
    </source>
</evidence>
<keyword evidence="2" id="KW-0479">Metal-binding</keyword>
<dbReference type="RefSeq" id="XP_011045385.1">
    <property type="nucleotide sequence ID" value="XM_011047083.1"/>
</dbReference>
<sequence>MEFVGKSVKKKFKGFGVFKGTVKSYDPSSGFFEVKYEDGDFEKLGFSDVASLVGEDKEAAVAAAAVVGPVDPKPRLGRKPKKRRRSDLKKLESGGESGKKRECIDLNLDVSGDVDENIKEFDLECPAAETQKRERGFDLNLGIDEEMKDGMDDGFEGQVEEALHFEIPRMGEVEKSHIESAIPNGKLEEVNVINVSCVELGERIEELNIVSGEDFRACDSVGVMDVKDVKEDCPEVIDLTNGYKEESVSRRRGRSRRKLADNLNSIPDVTVLLDTNAVRDECLVGSGSRRRRRRRKLADNLNSTLETIVLSDANAGGEVCTVGVDGNLGDVRTSCKEASASARKRKKPLSNGNSTQETTFLRRSARRGSTKNDMSNDISMSPVISALMEEKPVKSHHEWPEEPVVLPPKLQLPPSSQSLDLSGIPVLDLFSVYACLRSFSTLLFLSPFGLEEFVAAVKGNSPSSLFDWIHVSILQTLRKHLENLSNEGSESASNCLRSLDWGLLDLITWPVFMVEYLLIHGSGLKPGFDLSRLKLFRSDYHKQPVSVKVEILKCLCDDMIEAETIRLELNRRSSGTDPDMDFDRNVNLGGYKKRKTVMDVSGNSCLTEDAADDTNDWNSDECCLCKMDGNLICCDGCPAAYHAKCVGVANNSLPEGDWYCPECVIDWQKPWMKPRKLLRGAELLGVDPYNRLYFSSCGYLLVSDSCDTECSFNYYERDHLSLVIEVLKSSEMIYGGILEAIHKHWDMHLYGASSSLSSLKHTTSLDMFIPPCPSASLDACATEIKAADGQNLGKFVNGCCGHLDVEFSKSASLTCMSSEGSAETIQISSGNQNFQKDDCSNRFAGFSNESDVPGKSLPMGDNSTTSNSLDIKREKNSCPPPTRCPSSAGNAKAEVTLQVQPGTEYMNYYCFGHTSASIADVLLSKPSEKTTENSIKSDEEMALAQMKVILKKSNKFCWSSIPCLNAEVQKGKCGWCFSCRATTDEPDCLFNMSLGPIQEGSESEAIGLQSKRIRKGYLIDLIHHILLIEHRLQGLLLGPWLNPHYTKLWCKSILKASDIASVKHLLLKLEANVRCLALSADWVKHVDSGVTMGSSSHVVTTSSRASSKNGIGRKRARSTESKPCANSASGLSMLWWRGGRLSRRLFSWKVLPCSLISKAARQAGCMKIPGILYPENSDFAKRSKHVAWQAAVESSTTVEQLALQVREFDSNIRWDEIENTHPLSMLDKELRKSFRLFKKVIIRRKCVEEERAKYLLDFGKRRCIPEVVSKNGFMIEESSSERKKYWLNESYVPLHLLKSFEEKKIARRSSKMSSGKLSDACAAVNKPLKKRGFSYLFARAERSEYHQCGHCKKDVLIREAVCCQLCKGYFHKRHARKSAGAIMAKCTYTCHRCHYGKNVKKNAKTVNIDNRRGKNSKITKVQERKLKKATVDRNSVRPKNSKKALKGSRPILSRNNKKVTVVPLRRSARKAKQKALQNKKALGCKRGRPAKSKKGANKKPKKGTSLHRKRTDTYYSYWLNGLLLSRKPDDERVAHFREKRYIAQSDSFIDDQPKCHLCCEAGSTSISNYISCEMCGEWFHGDAFGLDVENINKLIGFRCHMCLEKTTPICPHAAATSHEFEIGEVQSDVENYFLKEGTDSVLHLEDHSGILPVDESLHVEGQLGTGLDSNQSFASKSKLGAENGHALDNVMENSDAIQTSNENLKPDLITSSNENHMVK</sequence>
<dbReference type="Pfam" id="PF24294">
    <property type="entry name" value="Chromo_PTM"/>
    <property type="match status" value="1"/>
</dbReference>
<proteinExistence type="predicted"/>
<evidence type="ECO:0000256" key="4">
    <source>
        <dbReference type="ARBA" id="ARBA00022833"/>
    </source>
</evidence>
<feature type="region of interest" description="Disordered" evidence="7">
    <location>
        <begin position="339"/>
        <end position="377"/>
    </location>
</feature>
<feature type="compositionally biased region" description="Basic and acidic residues" evidence="7">
    <location>
        <begin position="88"/>
        <end position="98"/>
    </location>
</feature>
<dbReference type="SUPFAM" id="SSF57903">
    <property type="entry name" value="FYVE/PHD zinc finger"/>
    <property type="match status" value="2"/>
</dbReference>
<evidence type="ECO:0000313" key="10">
    <source>
        <dbReference type="Proteomes" id="UP000694918"/>
    </source>
</evidence>
<feature type="compositionally biased region" description="Basic residues" evidence="7">
    <location>
        <begin position="75"/>
        <end position="87"/>
    </location>
</feature>
<feature type="compositionally biased region" description="Basic residues" evidence="7">
    <location>
        <begin position="1482"/>
        <end position="1507"/>
    </location>
</feature>
<dbReference type="SMART" id="SM00571">
    <property type="entry name" value="DDT"/>
    <property type="match status" value="1"/>
</dbReference>
<dbReference type="Pfam" id="PF00628">
    <property type="entry name" value="PHD"/>
    <property type="match status" value="1"/>
</dbReference>
<keyword evidence="3 6" id="KW-0863">Zinc-finger</keyword>
<dbReference type="PANTHER" id="PTHR46508:SF5">
    <property type="entry name" value="PHD-FINGER AND DNA BINDING DOMAIN-CONTAINING PROTEIN"/>
    <property type="match status" value="1"/>
</dbReference>
<gene>
    <name evidence="11" type="primary">LOC105140303</name>
</gene>
<dbReference type="CDD" id="cd20401">
    <property type="entry name" value="Tudor_AtPTM-like"/>
    <property type="match status" value="1"/>
</dbReference>
<dbReference type="InterPro" id="IPR013083">
    <property type="entry name" value="Znf_RING/FYVE/PHD"/>
</dbReference>
<keyword evidence="10" id="KW-1185">Reference proteome</keyword>
<dbReference type="Pfam" id="PF21743">
    <property type="entry name" value="PTM_DIR17_Tudor"/>
    <property type="match status" value="1"/>
</dbReference>
<feature type="region of interest" description="Disordered" evidence="7">
    <location>
        <begin position="1700"/>
        <end position="1719"/>
    </location>
</feature>
<evidence type="ECO:0000256" key="3">
    <source>
        <dbReference type="ARBA" id="ARBA00022771"/>
    </source>
</evidence>
<dbReference type="CDD" id="cd15489">
    <property type="entry name" value="PHD_SF"/>
    <property type="match status" value="1"/>
</dbReference>
<reference evidence="11" key="1">
    <citation type="submission" date="2025-08" db="UniProtKB">
        <authorList>
            <consortium name="RefSeq"/>
        </authorList>
    </citation>
    <scope>IDENTIFICATION</scope>
</reference>
<dbReference type="InterPro" id="IPR019786">
    <property type="entry name" value="Zinc_finger_PHD-type_CS"/>
</dbReference>
<feature type="region of interest" description="Disordered" evidence="7">
    <location>
        <begin position="71"/>
        <end position="98"/>
    </location>
</feature>
<dbReference type="PROSITE" id="PS01359">
    <property type="entry name" value="ZF_PHD_1"/>
    <property type="match status" value="1"/>
</dbReference>
<dbReference type="InterPro" id="IPR047365">
    <property type="entry name" value="Tudor_AtPTM-like"/>
</dbReference>
<organism evidence="10 11">
    <name type="scientific">Populus euphratica</name>
    <name type="common">Euphrates poplar</name>
    <dbReference type="NCBI Taxonomy" id="75702"/>
    <lineage>
        <taxon>Eukaryota</taxon>
        <taxon>Viridiplantae</taxon>
        <taxon>Streptophyta</taxon>
        <taxon>Embryophyta</taxon>
        <taxon>Tracheophyta</taxon>
        <taxon>Spermatophyta</taxon>
        <taxon>Magnoliopsida</taxon>
        <taxon>eudicotyledons</taxon>
        <taxon>Gunneridae</taxon>
        <taxon>Pentapetalae</taxon>
        <taxon>rosids</taxon>
        <taxon>fabids</taxon>
        <taxon>Malpighiales</taxon>
        <taxon>Salicaceae</taxon>
        <taxon>Saliceae</taxon>
        <taxon>Populus</taxon>
    </lineage>
</organism>
<evidence type="ECO:0000256" key="7">
    <source>
        <dbReference type="SAM" id="MobiDB-lite"/>
    </source>
</evidence>
<dbReference type="InterPro" id="IPR011011">
    <property type="entry name" value="Znf_FYVE_PHD"/>
</dbReference>
<evidence type="ECO:0000259" key="9">
    <source>
        <dbReference type="PROSITE" id="PS50827"/>
    </source>
</evidence>
<dbReference type="GeneID" id="105140303"/>
<dbReference type="Gene3D" id="3.30.40.10">
    <property type="entry name" value="Zinc/RING finger domain, C3HC4 (zinc finger)"/>
    <property type="match status" value="2"/>
</dbReference>
<dbReference type="PROSITE" id="PS50016">
    <property type="entry name" value="ZF_PHD_2"/>
    <property type="match status" value="1"/>
</dbReference>
<feature type="domain" description="PHD-type" evidence="8">
    <location>
        <begin position="619"/>
        <end position="666"/>
    </location>
</feature>
<feature type="region of interest" description="Disordered" evidence="7">
    <location>
        <begin position="850"/>
        <end position="889"/>
    </location>
</feature>
<keyword evidence="4" id="KW-0862">Zinc</keyword>
<dbReference type="GO" id="GO:0005634">
    <property type="term" value="C:nucleus"/>
    <property type="evidence" value="ECO:0007669"/>
    <property type="project" value="UniProtKB-SubCell"/>
</dbReference>
<feature type="region of interest" description="Disordered" evidence="7">
    <location>
        <begin position="1466"/>
        <end position="1507"/>
    </location>
</feature>
<dbReference type="InterPro" id="IPR018501">
    <property type="entry name" value="DDT_dom"/>
</dbReference>
<dbReference type="CDD" id="cd15532">
    <property type="entry name" value="PHD2_CHD_II"/>
    <property type="match status" value="1"/>
</dbReference>
<dbReference type="Gene3D" id="2.30.30.140">
    <property type="match status" value="1"/>
</dbReference>
<evidence type="ECO:0000256" key="2">
    <source>
        <dbReference type="ARBA" id="ARBA00022723"/>
    </source>
</evidence>
<dbReference type="Pfam" id="PF02791">
    <property type="entry name" value="DDT"/>
    <property type="match status" value="1"/>
</dbReference>
<dbReference type="Proteomes" id="UP000694918">
    <property type="component" value="Unplaced"/>
</dbReference>
<dbReference type="SMART" id="SM00249">
    <property type="entry name" value="PHD"/>
    <property type="match status" value="2"/>
</dbReference>
<feature type="compositionally biased region" description="Polar residues" evidence="7">
    <location>
        <begin position="350"/>
        <end position="361"/>
    </location>
</feature>